<evidence type="ECO:0000313" key="1">
    <source>
        <dbReference type="Proteomes" id="UP000504637"/>
    </source>
</evidence>
<evidence type="ECO:0000313" key="2">
    <source>
        <dbReference type="RefSeq" id="XP_033464122.1"/>
    </source>
</evidence>
<protein>
    <submittedName>
        <fullName evidence="2">Uncharacterized protein</fullName>
    </submittedName>
</protein>
<sequence>MGAILSRLLELRSGMMSLSPCTTEIKRRDLHGDRIGIFLGICKLRKYLRCRGSRAANSVGTSRILILVELLLPVCTVVLLHRPPRRWRCAPRSVRIKSFRFAFIHRQSSISTATVAEFNSGYGFVSERSSITSPFRP</sequence>
<proteinExistence type="predicted"/>
<dbReference type="AlphaFoldDB" id="A0A6J3MGK0"/>
<organism evidence="2">
    <name type="scientific">Dissoconium aciculare CBS 342.82</name>
    <dbReference type="NCBI Taxonomy" id="1314786"/>
    <lineage>
        <taxon>Eukaryota</taxon>
        <taxon>Fungi</taxon>
        <taxon>Dikarya</taxon>
        <taxon>Ascomycota</taxon>
        <taxon>Pezizomycotina</taxon>
        <taxon>Dothideomycetes</taxon>
        <taxon>Dothideomycetidae</taxon>
        <taxon>Mycosphaerellales</taxon>
        <taxon>Dissoconiaceae</taxon>
        <taxon>Dissoconium</taxon>
    </lineage>
</organism>
<keyword evidence="1" id="KW-1185">Reference proteome</keyword>
<dbReference type="Proteomes" id="UP000504637">
    <property type="component" value="Unplaced"/>
</dbReference>
<reference evidence="2" key="2">
    <citation type="submission" date="2020-04" db="EMBL/GenBank/DDBJ databases">
        <authorList>
            <consortium name="NCBI Genome Project"/>
        </authorList>
    </citation>
    <scope>NUCLEOTIDE SEQUENCE</scope>
    <source>
        <strain evidence="2">CBS 342.82</strain>
    </source>
</reference>
<reference evidence="2" key="1">
    <citation type="submission" date="2020-01" db="EMBL/GenBank/DDBJ databases">
        <authorList>
            <consortium name="DOE Joint Genome Institute"/>
            <person name="Haridas S."/>
            <person name="Albert R."/>
            <person name="Binder M."/>
            <person name="Bloem J."/>
            <person name="Labutti K."/>
            <person name="Salamov A."/>
            <person name="Andreopoulos B."/>
            <person name="Baker S.E."/>
            <person name="Barry K."/>
            <person name="Bills G."/>
            <person name="Bluhm B.H."/>
            <person name="Cannon C."/>
            <person name="Castanera R."/>
            <person name="Culley D.E."/>
            <person name="Daum C."/>
            <person name="Ezra D."/>
            <person name="Gonzalez J.B."/>
            <person name="Henrissat B."/>
            <person name="Kuo A."/>
            <person name="Liang C."/>
            <person name="Lipzen A."/>
            <person name="Lutzoni F."/>
            <person name="Magnuson J."/>
            <person name="Mondo S."/>
            <person name="Nolan M."/>
            <person name="Ohm R."/>
            <person name="Pangilinan J."/>
            <person name="Park H.-J."/>
            <person name="Ramirez L."/>
            <person name="Alfaro M."/>
            <person name="Sun H."/>
            <person name="Tritt A."/>
            <person name="Yoshinaga Y."/>
            <person name="Zwiers L.-H."/>
            <person name="Turgeon B.G."/>
            <person name="Goodwin S.B."/>
            <person name="Spatafora J.W."/>
            <person name="Crous P.W."/>
            <person name="Grigoriev I.V."/>
        </authorList>
    </citation>
    <scope>NUCLEOTIDE SEQUENCE</scope>
    <source>
        <strain evidence="2">CBS 342.82</strain>
    </source>
</reference>
<gene>
    <name evidence="2" type="ORF">K489DRAFT_6299</name>
</gene>
<dbReference type="RefSeq" id="XP_033464122.1">
    <property type="nucleotide sequence ID" value="XM_033608778.1"/>
</dbReference>
<name>A0A6J3MGK0_9PEZI</name>
<accession>A0A6J3MGK0</accession>
<dbReference type="GeneID" id="54366578"/>
<reference evidence="2" key="3">
    <citation type="submission" date="2025-08" db="UniProtKB">
        <authorList>
            <consortium name="RefSeq"/>
        </authorList>
    </citation>
    <scope>IDENTIFICATION</scope>
    <source>
        <strain evidence="2">CBS 342.82</strain>
    </source>
</reference>